<dbReference type="InterPro" id="IPR045179">
    <property type="entry name" value="YgfZ/GcvT"/>
</dbReference>
<dbReference type="RefSeq" id="WP_237978348.1">
    <property type="nucleotide sequence ID" value="NZ_JAKNCT010000004.1"/>
</dbReference>
<dbReference type="SUPFAM" id="SSF103025">
    <property type="entry name" value="Folate-binding domain"/>
    <property type="match status" value="1"/>
</dbReference>
<dbReference type="InterPro" id="IPR027266">
    <property type="entry name" value="TrmE/GcvT-like"/>
</dbReference>
<dbReference type="PANTHER" id="PTHR22602:SF0">
    <property type="entry name" value="TRANSFERASE CAF17, MITOCHONDRIAL-RELATED"/>
    <property type="match status" value="1"/>
</dbReference>
<dbReference type="InterPro" id="IPR017703">
    <property type="entry name" value="YgfZ/GCV_T_CS"/>
</dbReference>
<proteinExistence type="predicted"/>
<protein>
    <recommendedName>
        <fullName evidence="2">GCVT N-terminal domain-containing protein</fullName>
    </recommendedName>
</protein>
<dbReference type="InterPro" id="IPR006222">
    <property type="entry name" value="GCVT_N"/>
</dbReference>
<dbReference type="Pfam" id="PF01571">
    <property type="entry name" value="GCV_T"/>
    <property type="match status" value="1"/>
</dbReference>
<gene>
    <name evidence="3" type="ORF">MAF45_04450</name>
</gene>
<evidence type="ECO:0000313" key="4">
    <source>
        <dbReference type="Proteomes" id="UP001297600"/>
    </source>
</evidence>
<dbReference type="Proteomes" id="UP001297600">
    <property type="component" value="Unassembled WGS sequence"/>
</dbReference>
<name>A0ABS9MQ19_9BURK</name>
<comment type="caution">
    <text evidence="3">The sequence shown here is derived from an EMBL/GenBank/DDBJ whole genome shotgun (WGS) entry which is preliminary data.</text>
</comment>
<reference evidence="3 4" key="1">
    <citation type="submission" date="2022-02" db="EMBL/GenBank/DDBJ databases">
        <title>Mesosutterella porci, a novel member of the family Sutterellaceae from pig feces.</title>
        <authorList>
            <person name="Wylensek D."/>
            <person name="Clavel T."/>
        </authorList>
    </citation>
    <scope>NUCLEOTIDE SEQUENCE [LARGE SCALE GENOMIC DNA]</scope>
    <source>
        <strain evidence="4">oilRF-744-wt-GAM-9</strain>
    </source>
</reference>
<evidence type="ECO:0000313" key="3">
    <source>
        <dbReference type="EMBL" id="MCG5030695.1"/>
    </source>
</evidence>
<sequence>MMQEGSWAVSPQDCRGLGQGAALSPLESLSVIRASGADALGFFDRLFCSRISDIGEGAKLTGWADAQGRLIAAPRIVREATESFLLLIPRGLAPAFLKKIRLYVFRSKVKFEDVTESLRVSGLAGGGAARVLEAAGLSVPEKPWEASRSEGLTAVRVSDADPGRVPAFEAAFPRVIVLGEPGALSRLDAPKAPEGLWWLADISCGLPMVFAATSGRFLPQAVGLEKLGGVSFNKGCYPGQEVIARLQNHPERLKRQPEILCSHEPLPGAGGECPGGTVVESVSAGEAFYALIEKQR</sequence>
<dbReference type="Gene3D" id="3.30.1360.120">
    <property type="entry name" value="Probable tRNA modification gtpase trme, domain 1"/>
    <property type="match status" value="1"/>
</dbReference>
<keyword evidence="1" id="KW-0809">Transit peptide</keyword>
<evidence type="ECO:0000256" key="1">
    <source>
        <dbReference type="ARBA" id="ARBA00022946"/>
    </source>
</evidence>
<feature type="domain" description="GCVT N-terminal" evidence="2">
    <location>
        <begin position="10"/>
        <end position="135"/>
    </location>
</feature>
<evidence type="ECO:0000259" key="2">
    <source>
        <dbReference type="Pfam" id="PF01571"/>
    </source>
</evidence>
<keyword evidence="4" id="KW-1185">Reference proteome</keyword>
<organism evidence="3 4">
    <name type="scientific">Mesosutterella porci</name>
    <dbReference type="NCBI Taxonomy" id="2915351"/>
    <lineage>
        <taxon>Bacteria</taxon>
        <taxon>Pseudomonadati</taxon>
        <taxon>Pseudomonadota</taxon>
        <taxon>Betaproteobacteria</taxon>
        <taxon>Burkholderiales</taxon>
        <taxon>Sutterellaceae</taxon>
        <taxon>Mesosutterella</taxon>
    </lineage>
</organism>
<dbReference type="NCBIfam" id="TIGR03317">
    <property type="entry name" value="ygfZ_signature"/>
    <property type="match status" value="1"/>
</dbReference>
<dbReference type="PANTHER" id="PTHR22602">
    <property type="entry name" value="TRANSFERASE CAF17, MITOCHONDRIAL-RELATED"/>
    <property type="match status" value="1"/>
</dbReference>
<dbReference type="EMBL" id="JAKNCT010000004">
    <property type="protein sequence ID" value="MCG5030695.1"/>
    <property type="molecule type" value="Genomic_DNA"/>
</dbReference>
<accession>A0ABS9MQ19</accession>